<organism evidence="1">
    <name type="scientific">marine sediment metagenome</name>
    <dbReference type="NCBI Taxonomy" id="412755"/>
    <lineage>
        <taxon>unclassified sequences</taxon>
        <taxon>metagenomes</taxon>
        <taxon>ecological metagenomes</taxon>
    </lineage>
</organism>
<gene>
    <name evidence="1" type="ORF">S01H1_06637</name>
</gene>
<accession>X0SNH5</accession>
<dbReference type="EMBL" id="BARS01003425">
    <property type="protein sequence ID" value="GAF82633.1"/>
    <property type="molecule type" value="Genomic_DNA"/>
</dbReference>
<reference evidence="1" key="1">
    <citation type="journal article" date="2014" name="Front. Microbiol.">
        <title>High frequency of phylogenetically diverse reductive dehalogenase-homologous genes in deep subseafloor sedimentary metagenomes.</title>
        <authorList>
            <person name="Kawai M."/>
            <person name="Futagami T."/>
            <person name="Toyoda A."/>
            <person name="Takaki Y."/>
            <person name="Nishi S."/>
            <person name="Hori S."/>
            <person name="Arai W."/>
            <person name="Tsubouchi T."/>
            <person name="Morono Y."/>
            <person name="Uchiyama I."/>
            <person name="Ito T."/>
            <person name="Fujiyama A."/>
            <person name="Inagaki F."/>
            <person name="Takami H."/>
        </authorList>
    </citation>
    <scope>NUCLEOTIDE SEQUENCE</scope>
    <source>
        <strain evidence="1">Expedition CK06-06</strain>
    </source>
</reference>
<protein>
    <submittedName>
        <fullName evidence="1">Uncharacterized protein</fullName>
    </submittedName>
</protein>
<proteinExistence type="predicted"/>
<sequence>IMYTLENDSPQQEALWLGLEKEDIDDYDRSSVKIF</sequence>
<dbReference type="AlphaFoldDB" id="X0SNH5"/>
<comment type="caution">
    <text evidence="1">The sequence shown here is derived from an EMBL/GenBank/DDBJ whole genome shotgun (WGS) entry which is preliminary data.</text>
</comment>
<name>X0SNH5_9ZZZZ</name>
<evidence type="ECO:0000313" key="1">
    <source>
        <dbReference type="EMBL" id="GAF82633.1"/>
    </source>
</evidence>
<feature type="non-terminal residue" evidence="1">
    <location>
        <position position="1"/>
    </location>
</feature>